<dbReference type="InterPro" id="IPR038063">
    <property type="entry name" value="Transpep_catalytic_dom"/>
</dbReference>
<evidence type="ECO:0000256" key="3">
    <source>
        <dbReference type="ARBA" id="ARBA00022676"/>
    </source>
</evidence>
<organism evidence="12 13">
    <name type="scientific">Pseudogemmobacter faecipullorum</name>
    <dbReference type="NCBI Taxonomy" id="2755041"/>
    <lineage>
        <taxon>Bacteria</taxon>
        <taxon>Pseudomonadati</taxon>
        <taxon>Pseudomonadota</taxon>
        <taxon>Alphaproteobacteria</taxon>
        <taxon>Rhodobacterales</taxon>
        <taxon>Paracoccaceae</taxon>
        <taxon>Pseudogemmobacter</taxon>
    </lineage>
</organism>
<evidence type="ECO:0000259" key="11">
    <source>
        <dbReference type="PROSITE" id="PS52029"/>
    </source>
</evidence>
<dbReference type="Gene3D" id="2.40.440.10">
    <property type="entry name" value="L,D-transpeptidase catalytic domain-like"/>
    <property type="match status" value="1"/>
</dbReference>
<protein>
    <submittedName>
        <fullName evidence="12">L,D-transpeptidase</fullName>
    </submittedName>
</protein>
<feature type="region of interest" description="Disordered" evidence="10">
    <location>
        <begin position="205"/>
        <end position="229"/>
    </location>
</feature>
<dbReference type="InterPro" id="IPR050979">
    <property type="entry name" value="LD-transpeptidase"/>
</dbReference>
<feature type="active site" description="Nucleophile" evidence="9">
    <location>
        <position position="172"/>
    </location>
</feature>
<keyword evidence="8 9" id="KW-0961">Cell wall biogenesis/degradation</keyword>
<comment type="caution">
    <text evidence="12">The sequence shown here is derived from an EMBL/GenBank/DDBJ whole genome shotgun (WGS) entry which is preliminary data.</text>
</comment>
<name>A0ABS8CJD4_9RHOB</name>
<accession>A0ABS8CJD4</accession>
<feature type="compositionally biased region" description="Low complexity" evidence="10">
    <location>
        <begin position="271"/>
        <end position="327"/>
    </location>
</feature>
<dbReference type="PANTHER" id="PTHR30582">
    <property type="entry name" value="L,D-TRANSPEPTIDASE"/>
    <property type="match status" value="1"/>
</dbReference>
<comment type="similarity">
    <text evidence="2">Belongs to the YkuD family.</text>
</comment>
<evidence type="ECO:0000313" key="13">
    <source>
        <dbReference type="Proteomes" id="UP001198571"/>
    </source>
</evidence>
<sequence>MTGEQLVQPQLAEQPEITTDPTIYAARSDGKFAIPAVPVEQIPESHRRQVVAYESDQPPGTIIIDPRYKLLYYVLGDGKAIRYGISVGAEGFQWSGESIVSNKRQWPTWTPPSEMIDRKPSLEKWRNGQPGGPTNPLGSRAIYLTSGGRDYGYRIHGTPEWKTIGRNASSGCFRMINQDVMDLYERVKGGEKVIVLTASGEMPKGLNIPKPPAPKKKAEPKPAAVTPAVTPPMIGPMIGPSLPAAPAAAESATPAAGSNTAPAAPGQTVIAPSTAPASTVPAANAPASPAPAATAPASTAPAATAPAAPLFAPAETATPPAVTAPSAIGNSAE</sequence>
<dbReference type="Pfam" id="PF03734">
    <property type="entry name" value="YkuD"/>
    <property type="match status" value="1"/>
</dbReference>
<evidence type="ECO:0000256" key="8">
    <source>
        <dbReference type="ARBA" id="ARBA00023316"/>
    </source>
</evidence>
<comment type="pathway">
    <text evidence="1 9">Cell wall biogenesis; peptidoglycan biosynthesis.</text>
</comment>
<dbReference type="Proteomes" id="UP001198571">
    <property type="component" value="Unassembled WGS sequence"/>
</dbReference>
<dbReference type="InterPro" id="IPR005490">
    <property type="entry name" value="LD_TPept_cat_dom"/>
</dbReference>
<evidence type="ECO:0000256" key="10">
    <source>
        <dbReference type="SAM" id="MobiDB-lite"/>
    </source>
</evidence>
<keyword evidence="13" id="KW-1185">Reference proteome</keyword>
<reference evidence="12 13" key="1">
    <citation type="submission" date="2020-07" db="EMBL/GenBank/DDBJ databases">
        <title>Pseudogemmobacter sp. nov., isolated from poultry manure in Taiwan.</title>
        <authorList>
            <person name="Lin S.-Y."/>
            <person name="Tang Y.-S."/>
            <person name="Young C.-C."/>
        </authorList>
    </citation>
    <scope>NUCLEOTIDE SEQUENCE [LARGE SCALE GENOMIC DNA]</scope>
    <source>
        <strain evidence="12 13">CC-YST710</strain>
    </source>
</reference>
<keyword evidence="5" id="KW-0378">Hydrolase</keyword>
<dbReference type="SUPFAM" id="SSF141523">
    <property type="entry name" value="L,D-transpeptidase catalytic domain-like"/>
    <property type="match status" value="1"/>
</dbReference>
<keyword evidence="3" id="KW-0328">Glycosyltransferase</keyword>
<dbReference type="CDD" id="cd16913">
    <property type="entry name" value="YkuD_like"/>
    <property type="match status" value="1"/>
</dbReference>
<feature type="active site" description="Proton donor/acceptor" evidence="9">
    <location>
        <position position="156"/>
    </location>
</feature>
<evidence type="ECO:0000256" key="1">
    <source>
        <dbReference type="ARBA" id="ARBA00004752"/>
    </source>
</evidence>
<evidence type="ECO:0000256" key="6">
    <source>
        <dbReference type="ARBA" id="ARBA00022960"/>
    </source>
</evidence>
<keyword evidence="4" id="KW-0808">Transferase</keyword>
<dbReference type="EMBL" id="JACDXX010000003">
    <property type="protein sequence ID" value="MCB5409275.1"/>
    <property type="molecule type" value="Genomic_DNA"/>
</dbReference>
<evidence type="ECO:0000256" key="4">
    <source>
        <dbReference type="ARBA" id="ARBA00022679"/>
    </source>
</evidence>
<evidence type="ECO:0000256" key="5">
    <source>
        <dbReference type="ARBA" id="ARBA00022801"/>
    </source>
</evidence>
<feature type="compositionally biased region" description="Low complexity" evidence="10">
    <location>
        <begin position="244"/>
        <end position="258"/>
    </location>
</feature>
<keyword evidence="6 9" id="KW-0133">Cell shape</keyword>
<evidence type="ECO:0000256" key="2">
    <source>
        <dbReference type="ARBA" id="ARBA00005992"/>
    </source>
</evidence>
<evidence type="ECO:0000256" key="7">
    <source>
        <dbReference type="ARBA" id="ARBA00022984"/>
    </source>
</evidence>
<dbReference type="PROSITE" id="PS52029">
    <property type="entry name" value="LD_TPASE"/>
    <property type="match status" value="1"/>
</dbReference>
<evidence type="ECO:0000313" key="12">
    <source>
        <dbReference type="EMBL" id="MCB5409275.1"/>
    </source>
</evidence>
<keyword evidence="7 9" id="KW-0573">Peptidoglycan synthesis</keyword>
<feature type="domain" description="L,D-TPase catalytic" evidence="11">
    <location>
        <begin position="60"/>
        <end position="196"/>
    </location>
</feature>
<feature type="region of interest" description="Disordered" evidence="10">
    <location>
        <begin position="244"/>
        <end position="333"/>
    </location>
</feature>
<gene>
    <name evidence="12" type="ORF">H0485_04525</name>
</gene>
<dbReference type="PANTHER" id="PTHR30582:SF24">
    <property type="entry name" value="L,D-TRANSPEPTIDASE ERFK_SRFK-RELATED"/>
    <property type="match status" value="1"/>
</dbReference>
<evidence type="ECO:0000256" key="9">
    <source>
        <dbReference type="PROSITE-ProRule" id="PRU01373"/>
    </source>
</evidence>
<proteinExistence type="inferred from homology"/>